<dbReference type="Pfam" id="PF09792">
    <property type="entry name" value="But2"/>
    <property type="match status" value="1"/>
</dbReference>
<comment type="caution">
    <text evidence="2">The sequence shown here is derived from an EMBL/GenBank/DDBJ whole genome shotgun (WGS) entry which is preliminary data.</text>
</comment>
<reference evidence="2" key="1">
    <citation type="submission" date="2020-11" db="EMBL/GenBank/DDBJ databases">
        <authorList>
            <person name="Koelle M."/>
            <person name="Horta M.A.C."/>
            <person name="Nowrousian M."/>
            <person name="Ohm R.A."/>
            <person name="Benz P."/>
            <person name="Pilgard A."/>
        </authorList>
    </citation>
    <scope>NUCLEOTIDE SEQUENCE</scope>
    <source>
        <strain evidence="2">FPRL280</strain>
    </source>
</reference>
<proteinExistence type="predicted"/>
<evidence type="ECO:0000313" key="3">
    <source>
        <dbReference type="Proteomes" id="UP000639403"/>
    </source>
</evidence>
<dbReference type="Proteomes" id="UP000639403">
    <property type="component" value="Unassembled WGS sequence"/>
</dbReference>
<dbReference type="AlphaFoldDB" id="A0A8H7NY01"/>
<gene>
    <name evidence="2" type="ORF">IEO21_07517</name>
</gene>
<feature type="domain" description="Ubiquitin 3 binding protein But2 C-terminal" evidence="1">
    <location>
        <begin position="72"/>
        <end position="206"/>
    </location>
</feature>
<name>A0A8H7NY01_9APHY</name>
<protein>
    <recommendedName>
        <fullName evidence="1">Ubiquitin 3 binding protein But2 C-terminal domain-containing protein</fullName>
    </recommendedName>
</protein>
<reference evidence="2" key="2">
    <citation type="journal article" name="Front. Microbiol.">
        <title>Degradative Capacity of Two Strains of Rhodonia placenta: From Phenotype to Genotype.</title>
        <authorList>
            <person name="Kolle M."/>
            <person name="Horta M.A.C."/>
            <person name="Nowrousian M."/>
            <person name="Ohm R.A."/>
            <person name="Benz J.P."/>
            <person name="Pilgard A."/>
        </authorList>
    </citation>
    <scope>NUCLEOTIDE SEQUENCE</scope>
    <source>
        <strain evidence="2">FPRL280</strain>
    </source>
</reference>
<accession>A0A8H7NY01</accession>
<dbReference type="InterPro" id="IPR018620">
    <property type="entry name" value="Ubiquitin3-bd_protein_But2_C"/>
</dbReference>
<evidence type="ECO:0000313" key="2">
    <source>
        <dbReference type="EMBL" id="KAF9809180.1"/>
    </source>
</evidence>
<organism evidence="2 3">
    <name type="scientific">Rhodonia placenta</name>
    <dbReference type="NCBI Taxonomy" id="104341"/>
    <lineage>
        <taxon>Eukaryota</taxon>
        <taxon>Fungi</taxon>
        <taxon>Dikarya</taxon>
        <taxon>Basidiomycota</taxon>
        <taxon>Agaricomycotina</taxon>
        <taxon>Agaricomycetes</taxon>
        <taxon>Polyporales</taxon>
        <taxon>Adustoporiaceae</taxon>
        <taxon>Rhodonia</taxon>
    </lineage>
</organism>
<dbReference type="EMBL" id="JADOXO010000215">
    <property type="protein sequence ID" value="KAF9809180.1"/>
    <property type="molecule type" value="Genomic_DNA"/>
</dbReference>
<sequence length="238" mass="26639">MVAVADICSIAYIGHIFRTVYKDEGTADLPLGNPYVGLRALYKSGKVNSSRIEGHHIINKARVVAPVYSKQPDKITPDDELRANKRYGTLTPHERHFHVDSKTDTLVQFRVIDFGMEECSLMLRLPGIDEHVEGPHSFSLRPSSQLEICQLDTTRALDTTKLTWRTRPKCKQGERLSIAAETGRDVKVTQFPCAWGSYQTFEVSCASPGSADCQVDIWTSQNQTWGELSTLVLSIRAD</sequence>
<evidence type="ECO:0000259" key="1">
    <source>
        <dbReference type="Pfam" id="PF09792"/>
    </source>
</evidence>